<name>A0A182KIX0_9DIPT</name>
<evidence type="ECO:0000313" key="2">
    <source>
        <dbReference type="EnsemblMetazoa" id="ACHR014380-PA"/>
    </source>
</evidence>
<evidence type="ECO:0000313" key="3">
    <source>
        <dbReference type="Proteomes" id="UP000075881"/>
    </source>
</evidence>
<keyword evidence="1" id="KW-0472">Membrane</keyword>
<evidence type="ECO:0000256" key="1">
    <source>
        <dbReference type="SAM" id="Phobius"/>
    </source>
</evidence>
<keyword evidence="3" id="KW-1185">Reference proteome</keyword>
<reference evidence="2" key="2">
    <citation type="submission" date="2020-05" db="UniProtKB">
        <authorList>
            <consortium name="EnsemblMetazoa"/>
        </authorList>
    </citation>
    <scope>IDENTIFICATION</scope>
    <source>
        <strain evidence="2">ACHKN1017</strain>
    </source>
</reference>
<protein>
    <submittedName>
        <fullName evidence="2">Uncharacterized protein</fullName>
    </submittedName>
</protein>
<keyword evidence="1" id="KW-1133">Transmembrane helix</keyword>
<reference evidence="3" key="1">
    <citation type="submission" date="2013-03" db="EMBL/GenBank/DDBJ databases">
        <title>The Genome Sequence of Anopheles christyi ACHKN1017.</title>
        <authorList>
            <consortium name="The Broad Institute Genomics Platform"/>
            <person name="Neafsey D.E."/>
            <person name="Besansky N."/>
            <person name="Walker B."/>
            <person name="Young S.K."/>
            <person name="Zeng Q."/>
            <person name="Gargeya S."/>
            <person name="Fitzgerald M."/>
            <person name="Haas B."/>
            <person name="Abouelleil A."/>
            <person name="Allen A.W."/>
            <person name="Alvarado L."/>
            <person name="Arachchi H.M."/>
            <person name="Berlin A.M."/>
            <person name="Chapman S.B."/>
            <person name="Gainer-Dewar J."/>
            <person name="Goldberg J."/>
            <person name="Griggs A."/>
            <person name="Gujja S."/>
            <person name="Hansen M."/>
            <person name="Howarth C."/>
            <person name="Imamovic A."/>
            <person name="Ireland A."/>
            <person name="Larimer J."/>
            <person name="McCowan C."/>
            <person name="Murphy C."/>
            <person name="Pearson M."/>
            <person name="Poon T.W."/>
            <person name="Priest M."/>
            <person name="Roberts A."/>
            <person name="Saif S."/>
            <person name="Shea T."/>
            <person name="Sisk P."/>
            <person name="Sykes S."/>
            <person name="Wortman J."/>
            <person name="Nusbaum C."/>
            <person name="Birren B."/>
        </authorList>
    </citation>
    <scope>NUCLEOTIDE SEQUENCE [LARGE SCALE GENOMIC DNA]</scope>
    <source>
        <strain evidence="3">ACHKN1017</strain>
    </source>
</reference>
<feature type="transmembrane region" description="Helical" evidence="1">
    <location>
        <begin position="24"/>
        <end position="44"/>
    </location>
</feature>
<dbReference type="VEuPathDB" id="VectorBase:ACHR014380"/>
<proteinExistence type="predicted"/>
<dbReference type="EnsemblMetazoa" id="ACHR014380-RA">
    <property type="protein sequence ID" value="ACHR014380-PA"/>
    <property type="gene ID" value="ACHR014380"/>
</dbReference>
<dbReference type="Proteomes" id="UP000075881">
    <property type="component" value="Unassembled WGS sequence"/>
</dbReference>
<keyword evidence="1" id="KW-0812">Transmembrane</keyword>
<organism evidence="2 3">
    <name type="scientific">Anopheles christyi</name>
    <dbReference type="NCBI Taxonomy" id="43041"/>
    <lineage>
        <taxon>Eukaryota</taxon>
        <taxon>Metazoa</taxon>
        <taxon>Ecdysozoa</taxon>
        <taxon>Arthropoda</taxon>
        <taxon>Hexapoda</taxon>
        <taxon>Insecta</taxon>
        <taxon>Pterygota</taxon>
        <taxon>Neoptera</taxon>
        <taxon>Endopterygota</taxon>
        <taxon>Diptera</taxon>
        <taxon>Nematocera</taxon>
        <taxon>Culicoidea</taxon>
        <taxon>Culicidae</taxon>
        <taxon>Anophelinae</taxon>
        <taxon>Anopheles</taxon>
    </lineage>
</organism>
<accession>A0A182KIX0</accession>
<dbReference type="AlphaFoldDB" id="A0A182KIX0"/>
<sequence length="63" mass="7290">MKVTTEPSINFPSTMLARFPEMSALLQLAVRILCCDTVFIFMVFRTIDRMLYIAVMWIVNDGK</sequence>